<evidence type="ECO:0000256" key="1">
    <source>
        <dbReference type="SAM" id="Phobius"/>
    </source>
</evidence>
<dbReference type="STRING" id="1407055.NITUZ_40599"/>
<accession>V6AVB5</accession>
<feature type="transmembrane region" description="Helical" evidence="1">
    <location>
        <begin position="40"/>
        <end position="63"/>
    </location>
</feature>
<evidence type="ECO:0000313" key="3">
    <source>
        <dbReference type="Proteomes" id="UP000018159"/>
    </source>
</evidence>
<reference evidence="2 3" key="1">
    <citation type="journal article" date="2013" name="PLoS ONE">
        <title>Enrichment and Genome Sequence of the Group I.1a Ammonia-Oxidizing Archaeon ?Ca. Nitrosotenuis uzonensis? Representing a Clade Globally.</title>
        <authorList>
            <person name="Lebedeva E.V."/>
            <person name="Hatzenpichler R."/>
            <person name="Pelletier E."/>
            <person name="Schuster N."/>
            <person name="Hauzmayer S."/>
            <person name="Bulaev A."/>
            <person name="Grigor'eva N.V."/>
            <person name="Galushko A."/>
            <person name="Schmid M."/>
            <person name="Palatinszky M."/>
            <person name="Le Paslier D."/>
            <person name="Daims H."/>
            <person name="Wagner M."/>
        </authorList>
    </citation>
    <scope>NUCLEOTIDE SEQUENCE [LARGE SCALE GENOMIC DNA]</scope>
    <source>
        <strain evidence="2 3">N4</strain>
    </source>
</reference>
<dbReference type="AlphaFoldDB" id="V6AVB5"/>
<comment type="caution">
    <text evidence="2">The sequence shown here is derived from an EMBL/GenBank/DDBJ whole genome shotgun (WGS) entry which is preliminary data.</text>
</comment>
<protein>
    <submittedName>
        <fullName evidence="2">Uncharacterized protein</fullName>
    </submittedName>
</protein>
<keyword evidence="1" id="KW-1133">Transmembrane helix</keyword>
<keyword evidence="1" id="KW-0472">Membrane</keyword>
<name>V6AVB5_9ARCH</name>
<gene>
    <name evidence="2" type="ORF">NITUZ_40599</name>
</gene>
<keyword evidence="1" id="KW-0812">Transmembrane</keyword>
<dbReference type="EMBL" id="CBTY010000009">
    <property type="protein sequence ID" value="CDI06433.1"/>
    <property type="molecule type" value="Genomic_DNA"/>
</dbReference>
<sequence>MFQKEKSNKNISSITIQKVFRVHDFDILMWEIFLVSGNNNITFCFCRVILYCIFIISEFYVLFSLL</sequence>
<dbReference type="Proteomes" id="UP000018159">
    <property type="component" value="Unassembled WGS sequence"/>
</dbReference>
<proteinExistence type="predicted"/>
<keyword evidence="3" id="KW-1185">Reference proteome</keyword>
<evidence type="ECO:0000313" key="2">
    <source>
        <dbReference type="EMBL" id="CDI06433.1"/>
    </source>
</evidence>
<organism evidence="2 3">
    <name type="scientific">Candidatus Nitrosotenuis uzonensis</name>
    <dbReference type="NCBI Taxonomy" id="1407055"/>
    <lineage>
        <taxon>Archaea</taxon>
        <taxon>Nitrososphaerota</taxon>
        <taxon>Candidatus Nitrosotenuis</taxon>
    </lineage>
</organism>